<dbReference type="OrthoDB" id="6778555at2759"/>
<feature type="compositionally biased region" description="Acidic residues" evidence="1">
    <location>
        <begin position="206"/>
        <end position="219"/>
    </location>
</feature>
<name>A0A9P0KB76_ACAOB</name>
<feature type="compositionally biased region" description="Basic and acidic residues" evidence="1">
    <location>
        <begin position="149"/>
        <end position="174"/>
    </location>
</feature>
<feature type="compositionally biased region" description="Basic residues" evidence="1">
    <location>
        <begin position="175"/>
        <end position="184"/>
    </location>
</feature>
<feature type="compositionally biased region" description="Basic and acidic residues" evidence="1">
    <location>
        <begin position="185"/>
        <end position="197"/>
    </location>
</feature>
<comment type="caution">
    <text evidence="2">The sequence shown here is derived from an EMBL/GenBank/DDBJ whole genome shotgun (WGS) entry which is preliminary data.</text>
</comment>
<gene>
    <name evidence="2" type="ORF">ACAOBT_LOCUS8493</name>
</gene>
<feature type="compositionally biased region" description="Basic and acidic residues" evidence="1">
    <location>
        <begin position="374"/>
        <end position="386"/>
    </location>
</feature>
<reference evidence="2" key="1">
    <citation type="submission" date="2022-03" db="EMBL/GenBank/DDBJ databases">
        <authorList>
            <person name="Sayadi A."/>
        </authorList>
    </citation>
    <scope>NUCLEOTIDE SEQUENCE</scope>
</reference>
<dbReference type="EMBL" id="CAKOFQ010006765">
    <property type="protein sequence ID" value="CAH1969591.1"/>
    <property type="molecule type" value="Genomic_DNA"/>
</dbReference>
<keyword evidence="3" id="KW-1185">Reference proteome</keyword>
<feature type="compositionally biased region" description="Polar residues" evidence="1">
    <location>
        <begin position="278"/>
        <end position="288"/>
    </location>
</feature>
<dbReference type="Proteomes" id="UP001152888">
    <property type="component" value="Unassembled WGS sequence"/>
</dbReference>
<feature type="compositionally biased region" description="Basic and acidic residues" evidence="1">
    <location>
        <begin position="75"/>
        <end position="135"/>
    </location>
</feature>
<feature type="region of interest" description="Disordered" evidence="1">
    <location>
        <begin position="364"/>
        <end position="389"/>
    </location>
</feature>
<proteinExistence type="predicted"/>
<protein>
    <submittedName>
        <fullName evidence="2">Uncharacterized protein</fullName>
    </submittedName>
</protein>
<organism evidence="2 3">
    <name type="scientific">Acanthoscelides obtectus</name>
    <name type="common">Bean weevil</name>
    <name type="synonym">Bruchus obtectus</name>
    <dbReference type="NCBI Taxonomy" id="200917"/>
    <lineage>
        <taxon>Eukaryota</taxon>
        <taxon>Metazoa</taxon>
        <taxon>Ecdysozoa</taxon>
        <taxon>Arthropoda</taxon>
        <taxon>Hexapoda</taxon>
        <taxon>Insecta</taxon>
        <taxon>Pterygota</taxon>
        <taxon>Neoptera</taxon>
        <taxon>Endopterygota</taxon>
        <taxon>Coleoptera</taxon>
        <taxon>Polyphaga</taxon>
        <taxon>Cucujiformia</taxon>
        <taxon>Chrysomeloidea</taxon>
        <taxon>Chrysomelidae</taxon>
        <taxon>Bruchinae</taxon>
        <taxon>Bruchini</taxon>
        <taxon>Acanthoscelides</taxon>
    </lineage>
</organism>
<feature type="compositionally biased region" description="Low complexity" evidence="1">
    <location>
        <begin position="32"/>
        <end position="44"/>
    </location>
</feature>
<evidence type="ECO:0000313" key="3">
    <source>
        <dbReference type="Proteomes" id="UP001152888"/>
    </source>
</evidence>
<feature type="compositionally biased region" description="Polar residues" evidence="1">
    <location>
        <begin position="257"/>
        <end position="268"/>
    </location>
</feature>
<accession>A0A9P0KB76</accession>
<evidence type="ECO:0000313" key="2">
    <source>
        <dbReference type="EMBL" id="CAH1969591.1"/>
    </source>
</evidence>
<evidence type="ECO:0000256" key="1">
    <source>
        <dbReference type="SAM" id="MobiDB-lite"/>
    </source>
</evidence>
<feature type="region of interest" description="Disordered" evidence="1">
    <location>
        <begin position="1"/>
        <end position="300"/>
    </location>
</feature>
<sequence length="450" mass="49987">MDTHDKTTQFPMEVETAKNGSAVLEEIPNGGSTTEEAAAKPAAARSKRKRSRSKTPSQFGKDDAKKSLHVNITKLNEDVKGKVIFEKEENGKSTEAETKDDSIEKGKEEKNEITENGDHASPQKDEVQSTKREPTPKNITPKKEKSKRKPSEERETVENDDKQQQHLSRKEQHMTKRTSTRNKSSKQETEVENHEVTDMDPLLIADEPEAELQFEETSDIESGKNSPVVRCATRRSLTRNIPTPKTPKSPEMDGDSKCSTPTNQQQNGCEAGSEDVSNDSTDTHNASTRAVAGGDTSQLEFDDSAYLTASRERSLTETLRSLSARRPIRGSDEYRKMALRRARGKADLEGNDGDEEDWSVRVGGSVKRKGRSITPDEDRKKFKAEGRASPSGSLFGSPLAVLRNRFLGDCSSTPKLLGYRDARYNLAYGEMPNENGVNGDDEKKSWCSVM</sequence>
<dbReference type="AlphaFoldDB" id="A0A9P0KB76"/>